<evidence type="ECO:0000313" key="1">
    <source>
        <dbReference type="EMBL" id="SDO99130.1"/>
    </source>
</evidence>
<dbReference type="AlphaFoldDB" id="A0A1H0P387"/>
<sequence>MDRRTFGCMALLFVLLALTVLALGATRFGADTREAGDWSLGALMRPRPRL</sequence>
<dbReference type="EMBL" id="LT629710">
    <property type="protein sequence ID" value="SDO99130.1"/>
    <property type="molecule type" value="Genomic_DNA"/>
</dbReference>
<evidence type="ECO:0000313" key="2">
    <source>
        <dbReference type="Proteomes" id="UP000198741"/>
    </source>
</evidence>
<keyword evidence="2" id="KW-1185">Reference proteome</keyword>
<gene>
    <name evidence="1" type="ORF">SAMN04515671_2590</name>
</gene>
<reference evidence="1 2" key="1">
    <citation type="submission" date="2016-10" db="EMBL/GenBank/DDBJ databases">
        <authorList>
            <person name="de Groot N.N."/>
        </authorList>
    </citation>
    <scope>NUCLEOTIDE SEQUENCE [LARGE SCALE GENOMIC DNA]</scope>
    <source>
        <strain evidence="2">P4-7,KCTC 19426,CECT 7604</strain>
    </source>
</reference>
<protein>
    <submittedName>
        <fullName evidence="1">Uncharacterized protein</fullName>
    </submittedName>
</protein>
<organism evidence="1 2">
    <name type="scientific">Nakamurella panacisegetis</name>
    <dbReference type="NCBI Taxonomy" id="1090615"/>
    <lineage>
        <taxon>Bacteria</taxon>
        <taxon>Bacillati</taxon>
        <taxon>Actinomycetota</taxon>
        <taxon>Actinomycetes</taxon>
        <taxon>Nakamurellales</taxon>
        <taxon>Nakamurellaceae</taxon>
        <taxon>Nakamurella</taxon>
    </lineage>
</organism>
<dbReference type="STRING" id="1090615.SAMN04515671_2590"/>
<name>A0A1H0P387_9ACTN</name>
<dbReference type="Proteomes" id="UP000198741">
    <property type="component" value="Chromosome I"/>
</dbReference>
<accession>A0A1H0P387</accession>
<proteinExistence type="predicted"/>